<dbReference type="Proteomes" id="UP000199180">
    <property type="component" value="Unassembled WGS sequence"/>
</dbReference>
<dbReference type="AlphaFoldDB" id="A0A1I0IJR6"/>
<name>A0A1I0IJR6_9RHOB</name>
<dbReference type="InterPro" id="IPR006140">
    <property type="entry name" value="D-isomer_DH_NAD-bd"/>
</dbReference>
<dbReference type="GO" id="GO:0003714">
    <property type="term" value="F:transcription corepressor activity"/>
    <property type="evidence" value="ECO:0007669"/>
    <property type="project" value="InterPro"/>
</dbReference>
<feature type="domain" description="D-isomer specific 2-hydroxyacid dehydrogenase NAD-binding" evidence="6">
    <location>
        <begin position="111"/>
        <end position="284"/>
    </location>
</feature>
<accession>A0A1I0IJR6</accession>
<comment type="similarity">
    <text evidence="1 4">Belongs to the D-isomer specific 2-hydroxyacid dehydrogenase family.</text>
</comment>
<evidence type="ECO:0000256" key="2">
    <source>
        <dbReference type="ARBA" id="ARBA00023002"/>
    </source>
</evidence>
<dbReference type="PANTHER" id="PTHR43761">
    <property type="entry name" value="D-ISOMER SPECIFIC 2-HYDROXYACID DEHYDROGENASE FAMILY PROTEIN (AFU_ORTHOLOGUE AFUA_1G13630)"/>
    <property type="match status" value="1"/>
</dbReference>
<feature type="domain" description="D-isomer specific 2-hydroxyacid dehydrogenase catalytic" evidence="5">
    <location>
        <begin position="37"/>
        <end position="315"/>
    </location>
</feature>
<dbReference type="InterPro" id="IPR036291">
    <property type="entry name" value="NAD(P)-bd_dom_sf"/>
</dbReference>
<dbReference type="STRING" id="364199.SAMN04489858_11711"/>
<reference evidence="7 8" key="1">
    <citation type="submission" date="2016-10" db="EMBL/GenBank/DDBJ databases">
        <authorList>
            <person name="de Groot N.N."/>
        </authorList>
    </citation>
    <scope>NUCLEOTIDE SEQUENCE [LARGE SCALE GENOMIC DNA]</scope>
    <source>
        <strain evidence="7 8">DSM 17862</strain>
    </source>
</reference>
<dbReference type="Pfam" id="PF00389">
    <property type="entry name" value="2-Hacid_dh"/>
    <property type="match status" value="1"/>
</dbReference>
<dbReference type="InterPro" id="IPR043322">
    <property type="entry name" value="CtBP"/>
</dbReference>
<evidence type="ECO:0000313" key="8">
    <source>
        <dbReference type="Proteomes" id="UP000199180"/>
    </source>
</evidence>
<evidence type="ECO:0000256" key="3">
    <source>
        <dbReference type="ARBA" id="ARBA00023027"/>
    </source>
</evidence>
<evidence type="ECO:0000259" key="6">
    <source>
        <dbReference type="Pfam" id="PF02826"/>
    </source>
</evidence>
<dbReference type="CDD" id="cd05299">
    <property type="entry name" value="CtBP_dh"/>
    <property type="match status" value="1"/>
</dbReference>
<sequence length="316" mass="33810">MTRTAVIIEPGYADYSHERDILGRLGLGLKPVDGAGDRTALKSALSEAEIVFVRDTVLDAELIDAMTQAKGIVRYGIGVDTIDLDAAKAKGLVVARVNDYGADIEVADHTVALLLAAQRRIVSRDRDVRAGAWQVGQKEPIRRIAGSTMGFLGFGRIARSVAERMSGFGVTDFIAHDPYLGDAPDGVRLVSLEELAAQADLLSLHAPATDANRGIIGAEFLSRMKPHAILVNTARGPLIDETALHKALEEERLRGAALDVFAIEPPVGNPLLSLDRVVISDHSAWYSEATVAAIQSGAAREAKLILETGDAEHRIV</sequence>
<evidence type="ECO:0000256" key="4">
    <source>
        <dbReference type="RuleBase" id="RU003719"/>
    </source>
</evidence>
<protein>
    <submittedName>
        <fullName evidence="7">D-3-phosphoglycerate dehydrogenase</fullName>
    </submittedName>
</protein>
<keyword evidence="8" id="KW-1185">Reference proteome</keyword>
<dbReference type="InterPro" id="IPR006139">
    <property type="entry name" value="D-isomer_2_OHA_DH_cat_dom"/>
</dbReference>
<dbReference type="RefSeq" id="WP_175479946.1">
    <property type="nucleotide sequence ID" value="NZ_FOHO01000017.1"/>
</dbReference>
<dbReference type="Gene3D" id="3.40.50.720">
    <property type="entry name" value="NAD(P)-binding Rossmann-like Domain"/>
    <property type="match status" value="2"/>
</dbReference>
<dbReference type="EMBL" id="FOHO01000017">
    <property type="protein sequence ID" value="SET97304.1"/>
    <property type="molecule type" value="Genomic_DNA"/>
</dbReference>
<organism evidence="7 8">
    <name type="scientific">Paracoccus homiensis</name>
    <dbReference type="NCBI Taxonomy" id="364199"/>
    <lineage>
        <taxon>Bacteria</taxon>
        <taxon>Pseudomonadati</taxon>
        <taxon>Pseudomonadota</taxon>
        <taxon>Alphaproteobacteria</taxon>
        <taxon>Rhodobacterales</taxon>
        <taxon>Paracoccaceae</taxon>
        <taxon>Paracoccus</taxon>
    </lineage>
</organism>
<gene>
    <name evidence="7" type="ORF">SAMN04489858_11711</name>
</gene>
<dbReference type="SUPFAM" id="SSF51735">
    <property type="entry name" value="NAD(P)-binding Rossmann-fold domains"/>
    <property type="match status" value="1"/>
</dbReference>
<dbReference type="GO" id="GO:0051287">
    <property type="term" value="F:NAD binding"/>
    <property type="evidence" value="ECO:0007669"/>
    <property type="project" value="InterPro"/>
</dbReference>
<evidence type="ECO:0000313" key="7">
    <source>
        <dbReference type="EMBL" id="SET97304.1"/>
    </source>
</evidence>
<keyword evidence="2 4" id="KW-0560">Oxidoreductase</keyword>
<keyword evidence="3" id="KW-0520">NAD</keyword>
<proteinExistence type="inferred from homology"/>
<evidence type="ECO:0000259" key="5">
    <source>
        <dbReference type="Pfam" id="PF00389"/>
    </source>
</evidence>
<dbReference type="InterPro" id="IPR050418">
    <property type="entry name" value="D-iso_2-hydroxyacid_DH_PdxB"/>
</dbReference>
<dbReference type="GO" id="GO:0016616">
    <property type="term" value="F:oxidoreductase activity, acting on the CH-OH group of donors, NAD or NADP as acceptor"/>
    <property type="evidence" value="ECO:0007669"/>
    <property type="project" value="InterPro"/>
</dbReference>
<evidence type="ECO:0000256" key="1">
    <source>
        <dbReference type="ARBA" id="ARBA00005854"/>
    </source>
</evidence>
<dbReference type="PANTHER" id="PTHR43761:SF1">
    <property type="entry name" value="D-ISOMER SPECIFIC 2-HYDROXYACID DEHYDROGENASE CATALYTIC DOMAIN-CONTAINING PROTEIN-RELATED"/>
    <property type="match status" value="1"/>
</dbReference>
<dbReference type="Pfam" id="PF02826">
    <property type="entry name" value="2-Hacid_dh_C"/>
    <property type="match status" value="1"/>
</dbReference>
<dbReference type="SUPFAM" id="SSF52283">
    <property type="entry name" value="Formate/glycerate dehydrogenase catalytic domain-like"/>
    <property type="match status" value="1"/>
</dbReference>